<organism evidence="3 4">
    <name type="scientific">Actinopolymorpha pittospori</name>
    <dbReference type="NCBI Taxonomy" id="648752"/>
    <lineage>
        <taxon>Bacteria</taxon>
        <taxon>Bacillati</taxon>
        <taxon>Actinomycetota</taxon>
        <taxon>Actinomycetes</taxon>
        <taxon>Propionibacteriales</taxon>
        <taxon>Actinopolymorphaceae</taxon>
        <taxon>Actinopolymorpha</taxon>
    </lineage>
</organism>
<dbReference type="RefSeq" id="WP_192752221.1">
    <property type="nucleotide sequence ID" value="NZ_BAABJL010000097.1"/>
</dbReference>
<gene>
    <name evidence="3" type="ORF">HEB94_005297</name>
</gene>
<dbReference type="GO" id="GO:0016491">
    <property type="term" value="F:oxidoreductase activity"/>
    <property type="evidence" value="ECO:0007669"/>
    <property type="project" value="UniProtKB-KW"/>
</dbReference>
<sequence>MYVGFIGAGAISQAIATRLVASDVEKITLSNSRGPASLSGVVRRLGGSTEAGTAQQAAEADLTILSVPSSRVPAALAQVPDWTGRILVDTNNPIEAPTFVPVDLGSQTSSEVVAELAPGARVVKGLNHLAPPIIAADPHDGGGRRVAFYSGDDQRAKKTFAALLHRLGFEGIDLGPLATGGALHQFPGGPLPSRNLVQY</sequence>
<dbReference type="PANTHER" id="PTHR14239:SF10">
    <property type="entry name" value="REDUCTASE"/>
    <property type="match status" value="1"/>
</dbReference>
<dbReference type="EMBL" id="JADBEM010000001">
    <property type="protein sequence ID" value="MBE1608449.1"/>
    <property type="molecule type" value="Genomic_DNA"/>
</dbReference>
<comment type="caution">
    <text evidence="3">The sequence shown here is derived from an EMBL/GenBank/DDBJ whole genome shotgun (WGS) entry which is preliminary data.</text>
</comment>
<keyword evidence="1" id="KW-0560">Oxidoreductase</keyword>
<dbReference type="Pfam" id="PF03807">
    <property type="entry name" value="F420_oxidored"/>
    <property type="match status" value="1"/>
</dbReference>
<protein>
    <submittedName>
        <fullName evidence="3">Dinucleotide-binding enzyme</fullName>
    </submittedName>
</protein>
<dbReference type="InterPro" id="IPR036291">
    <property type="entry name" value="NAD(P)-bd_dom_sf"/>
</dbReference>
<evidence type="ECO:0000313" key="4">
    <source>
        <dbReference type="Proteomes" id="UP000638648"/>
    </source>
</evidence>
<dbReference type="InterPro" id="IPR051267">
    <property type="entry name" value="STEAP_metalloreductase"/>
</dbReference>
<dbReference type="Proteomes" id="UP000638648">
    <property type="component" value="Unassembled WGS sequence"/>
</dbReference>
<proteinExistence type="predicted"/>
<accession>A0A927RB70</accession>
<keyword evidence="4" id="KW-1185">Reference proteome</keyword>
<name>A0A927RB70_9ACTN</name>
<dbReference type="PANTHER" id="PTHR14239">
    <property type="entry name" value="DUDULIN-RELATED"/>
    <property type="match status" value="1"/>
</dbReference>
<reference evidence="3" key="1">
    <citation type="submission" date="2020-10" db="EMBL/GenBank/DDBJ databases">
        <title>Sequencing the genomes of 1000 actinobacteria strains.</title>
        <authorList>
            <person name="Klenk H.-P."/>
        </authorList>
    </citation>
    <scope>NUCLEOTIDE SEQUENCE</scope>
    <source>
        <strain evidence="3">DSM 45354</strain>
    </source>
</reference>
<dbReference type="InterPro" id="IPR028939">
    <property type="entry name" value="P5C_Rdtase_cat_N"/>
</dbReference>
<evidence type="ECO:0000256" key="1">
    <source>
        <dbReference type="ARBA" id="ARBA00023002"/>
    </source>
</evidence>
<dbReference type="AlphaFoldDB" id="A0A927RB70"/>
<dbReference type="SUPFAM" id="SSF51735">
    <property type="entry name" value="NAD(P)-binding Rossmann-fold domains"/>
    <property type="match status" value="1"/>
</dbReference>
<evidence type="ECO:0000313" key="3">
    <source>
        <dbReference type="EMBL" id="MBE1608449.1"/>
    </source>
</evidence>
<dbReference type="Gene3D" id="3.40.50.720">
    <property type="entry name" value="NAD(P)-binding Rossmann-like Domain"/>
    <property type="match status" value="1"/>
</dbReference>
<feature type="domain" description="Pyrroline-5-carboxylate reductase catalytic N-terminal" evidence="2">
    <location>
        <begin position="3"/>
        <end position="93"/>
    </location>
</feature>
<evidence type="ECO:0000259" key="2">
    <source>
        <dbReference type="Pfam" id="PF03807"/>
    </source>
</evidence>